<feature type="compositionally biased region" description="Polar residues" evidence="1">
    <location>
        <begin position="151"/>
        <end position="166"/>
    </location>
</feature>
<proteinExistence type="predicted"/>
<dbReference type="EMBL" id="ASPP01006385">
    <property type="protein sequence ID" value="ETO28924.1"/>
    <property type="molecule type" value="Genomic_DNA"/>
</dbReference>
<organism evidence="2 3">
    <name type="scientific">Reticulomyxa filosa</name>
    <dbReference type="NCBI Taxonomy" id="46433"/>
    <lineage>
        <taxon>Eukaryota</taxon>
        <taxon>Sar</taxon>
        <taxon>Rhizaria</taxon>
        <taxon>Retaria</taxon>
        <taxon>Foraminifera</taxon>
        <taxon>Monothalamids</taxon>
        <taxon>Reticulomyxidae</taxon>
        <taxon>Reticulomyxa</taxon>
    </lineage>
</organism>
<sequence length="240" mass="28545">MNCGVKHSLNDCNYPRQKLCVALNTLIHQKYFRSEKRMTAFIWEERERERGQRSGKEKSVKKKFVCFVLFWTLQTYNSDNEAEAMDVDSRPKSEEVEDEEDKALQEFLNSEFPDIDQQERKKVEAMEVDVDSDNDDTNAGNAMEEKENRRTQGNRIDNPNGQTQNAGGVPESLMHVEEIRHYITPLRLFRHSKAFRFNGNGTRENYYNKFKRRDKEGSWQKQNRGQYSHWGRYNYSKYDQ</sequence>
<evidence type="ECO:0000256" key="1">
    <source>
        <dbReference type="SAM" id="MobiDB-lite"/>
    </source>
</evidence>
<protein>
    <submittedName>
        <fullName evidence="2">Uncharacterized protein</fullName>
    </submittedName>
</protein>
<name>X6NT64_RETFI</name>
<keyword evidence="3" id="KW-1185">Reference proteome</keyword>
<feature type="compositionally biased region" description="Acidic residues" evidence="1">
    <location>
        <begin position="126"/>
        <end position="136"/>
    </location>
</feature>
<dbReference type="AlphaFoldDB" id="X6NT64"/>
<comment type="caution">
    <text evidence="2">The sequence shown here is derived from an EMBL/GenBank/DDBJ whole genome shotgun (WGS) entry which is preliminary data.</text>
</comment>
<feature type="non-terminal residue" evidence="2">
    <location>
        <position position="240"/>
    </location>
</feature>
<evidence type="ECO:0000313" key="3">
    <source>
        <dbReference type="Proteomes" id="UP000023152"/>
    </source>
</evidence>
<dbReference type="Proteomes" id="UP000023152">
    <property type="component" value="Unassembled WGS sequence"/>
</dbReference>
<reference evidence="2 3" key="1">
    <citation type="journal article" date="2013" name="Curr. Biol.">
        <title>The Genome of the Foraminiferan Reticulomyxa filosa.</title>
        <authorList>
            <person name="Glockner G."/>
            <person name="Hulsmann N."/>
            <person name="Schleicher M."/>
            <person name="Noegel A.A."/>
            <person name="Eichinger L."/>
            <person name="Gallinger C."/>
            <person name="Pawlowski J."/>
            <person name="Sierra R."/>
            <person name="Euteneuer U."/>
            <person name="Pillet L."/>
            <person name="Moustafa A."/>
            <person name="Platzer M."/>
            <person name="Groth M."/>
            <person name="Szafranski K."/>
            <person name="Schliwa M."/>
        </authorList>
    </citation>
    <scope>NUCLEOTIDE SEQUENCE [LARGE SCALE GENOMIC DNA]</scope>
</reference>
<accession>X6NT64</accession>
<gene>
    <name evidence="2" type="ORF">RFI_08205</name>
</gene>
<evidence type="ECO:0000313" key="2">
    <source>
        <dbReference type="EMBL" id="ETO28924.1"/>
    </source>
</evidence>
<feature type="region of interest" description="Disordered" evidence="1">
    <location>
        <begin position="82"/>
        <end position="169"/>
    </location>
</feature>